<dbReference type="Pfam" id="PF01136">
    <property type="entry name" value="Peptidase_U32"/>
    <property type="match status" value="1"/>
</dbReference>
<dbReference type="EMBL" id="JAUDCK010000003">
    <property type="protein sequence ID" value="MDM8194976.1"/>
    <property type="molecule type" value="Genomic_DNA"/>
</dbReference>
<dbReference type="InterPro" id="IPR001539">
    <property type="entry name" value="Peptidase_U32"/>
</dbReference>
<keyword evidence="2" id="KW-0378">Hydrolase</keyword>
<dbReference type="Proteomes" id="UP001529275">
    <property type="component" value="Unassembled WGS sequence"/>
</dbReference>
<dbReference type="InterPro" id="IPR051454">
    <property type="entry name" value="RNA/ubiquinone_mod_enzymes"/>
</dbReference>
<dbReference type="PANTHER" id="PTHR30217">
    <property type="entry name" value="PEPTIDASE U32 FAMILY"/>
    <property type="match status" value="1"/>
</dbReference>
<protein>
    <submittedName>
        <fullName evidence="4">U32 family peptidase</fullName>
    </submittedName>
</protein>
<proteinExistence type="inferred from homology"/>
<evidence type="ECO:0000256" key="2">
    <source>
        <dbReference type="ARBA" id="ARBA00022801"/>
    </source>
</evidence>
<evidence type="ECO:0000256" key="3">
    <source>
        <dbReference type="ARBA" id="ARBA00038374"/>
    </source>
</evidence>
<sequence length="310" mass="36131">MKLIISLNRKERLYDYVSMGIDCFILGGQYSFYAPSYFSLDDISQMVKQYPQCSFYVAVNALYDEHEIEAVEAYIDALSKMAIHGILFQDFGVLQIVKNKGYHFDMMYAPETLNTNAMTLNVLKQQGVTSAQLARVIPLEEQLSIHQQVHMPLMLQVHGVEYIAASKRALLTNYQEASGLAFDHKSQTRLTIQPRNSDYVFHIYENERGTHIFSKTRLYMLDLLNQIQSFEYLYIETLMMSDEEAIEVASLYSDALKSFKKQTYDRDVKAYMQLLYQLKTPIDRGFLFDQTVYKLEDVRKMDHEKNQSNH</sequence>
<evidence type="ECO:0000313" key="4">
    <source>
        <dbReference type="EMBL" id="MDM8194976.1"/>
    </source>
</evidence>
<keyword evidence="5" id="KW-1185">Reference proteome</keyword>
<evidence type="ECO:0000313" key="5">
    <source>
        <dbReference type="Proteomes" id="UP001529275"/>
    </source>
</evidence>
<comment type="caution">
    <text evidence="4">The sequence shown here is derived from an EMBL/GenBank/DDBJ whole genome shotgun (WGS) entry which is preliminary data.</text>
</comment>
<accession>A0ABT7UFP8</accession>
<dbReference type="PANTHER" id="PTHR30217:SF6">
    <property type="entry name" value="TRNA HYDROXYLATION PROTEIN P"/>
    <property type="match status" value="1"/>
</dbReference>
<comment type="similarity">
    <text evidence="3">Belongs to the peptidase U32 family.</text>
</comment>
<keyword evidence="1" id="KW-0645">Protease</keyword>
<reference evidence="5" key="1">
    <citation type="submission" date="2023-06" db="EMBL/GenBank/DDBJ databases">
        <title>Identification and characterization of horizontal gene transfer across gut microbiota members of farm animals based on homology search.</title>
        <authorList>
            <person name="Zeman M."/>
            <person name="Kubasova T."/>
            <person name="Jahodarova E."/>
            <person name="Nykrynova M."/>
            <person name="Rychlik I."/>
        </authorList>
    </citation>
    <scope>NUCLEOTIDE SEQUENCE [LARGE SCALE GENOMIC DNA]</scope>
    <source>
        <strain evidence="5">ET341</strain>
    </source>
</reference>
<evidence type="ECO:0000256" key="1">
    <source>
        <dbReference type="ARBA" id="ARBA00022670"/>
    </source>
</evidence>
<reference evidence="4 5" key="2">
    <citation type="submission" date="2023-06" db="EMBL/GenBank/DDBJ databases">
        <authorList>
            <person name="Zeman M."/>
            <person name="Kubasova T."/>
            <person name="Jahodarova E."/>
            <person name="Nykrynova M."/>
            <person name="Rychlik I."/>
        </authorList>
    </citation>
    <scope>NUCLEOTIDE SEQUENCE [LARGE SCALE GENOMIC DNA]</scope>
    <source>
        <strain evidence="4 5">ET341</strain>
    </source>
</reference>
<dbReference type="RefSeq" id="WP_289527113.1">
    <property type="nucleotide sequence ID" value="NZ_JAUDCK010000003.1"/>
</dbReference>
<name>A0ABT7UFP8_9FIRM</name>
<gene>
    <name evidence="4" type="ORF">QUV98_01460</name>
</gene>
<organism evidence="4 5">
    <name type="scientific">Massilimicrobiota timonensis</name>
    <dbReference type="NCBI Taxonomy" id="1776392"/>
    <lineage>
        <taxon>Bacteria</taxon>
        <taxon>Bacillati</taxon>
        <taxon>Bacillota</taxon>
        <taxon>Erysipelotrichia</taxon>
        <taxon>Erysipelotrichales</taxon>
        <taxon>Erysipelotrichaceae</taxon>
        <taxon>Massilimicrobiota</taxon>
    </lineage>
</organism>